<gene>
    <name evidence="2" type="ORF">SRSM4_203</name>
</gene>
<dbReference type="OrthoDB" id="26120at10239"/>
<reference evidence="2 3" key="1">
    <citation type="journal article" date="2009" name="Environ. Microbiol.">
        <title>Comparative genomics of marine cyanomyoviruses reveals the widespread occurrence of Synechococcus host genes localized to a hyperplastic region: implications for mechanisms of cyanophage evolution.</title>
        <authorList>
            <person name="Millard A.D."/>
            <person name="Zwirglmaier K."/>
            <person name="Downey M.J."/>
            <person name="Mann N.H."/>
            <person name="Scanlan D.J."/>
        </authorList>
    </citation>
    <scope>NUCLEOTIDE SEQUENCE</scope>
</reference>
<proteinExistence type="predicted"/>
<dbReference type="EMBL" id="FM207411">
    <property type="protein sequence ID" value="CAR63400.1"/>
    <property type="molecule type" value="Genomic_DNA"/>
</dbReference>
<name>C7BVH1_9CAUD</name>
<evidence type="ECO:0000313" key="3">
    <source>
        <dbReference type="Proteomes" id="UP000001515"/>
    </source>
</evidence>
<accession>C7BVH1</accession>
<evidence type="ECO:0000256" key="1">
    <source>
        <dbReference type="SAM" id="MobiDB-lite"/>
    </source>
</evidence>
<dbReference type="RefSeq" id="YP_003097437.1">
    <property type="nucleotide sequence ID" value="NC_013085.1"/>
</dbReference>
<dbReference type="KEGG" id="vg:8303410"/>
<dbReference type="Proteomes" id="UP000001515">
    <property type="component" value="Segment"/>
</dbReference>
<keyword evidence="3" id="KW-1185">Reference proteome</keyword>
<protein>
    <submittedName>
        <fullName evidence="2">Hypothetical cyanophage protein</fullName>
    </submittedName>
</protein>
<feature type="region of interest" description="Disordered" evidence="1">
    <location>
        <begin position="71"/>
        <end position="91"/>
    </location>
</feature>
<sequence>MKVPTQYELTHLQLQAMLRDHNIPESEVKYLGEFEYTAEYQAHPEYHGYMMHWYRIGNEHEVPVCDIASVDRVDDDDTVPENDGWGQSEVS</sequence>
<dbReference type="GeneID" id="8303410"/>
<evidence type="ECO:0000313" key="2">
    <source>
        <dbReference type="EMBL" id="CAR63400.1"/>
    </source>
</evidence>
<organism evidence="2 3">
    <name type="scientific">Synechococcus phage S-RSM4</name>
    <dbReference type="NCBI Taxonomy" id="555387"/>
    <lineage>
        <taxon>Viruses</taxon>
        <taxon>Duplodnaviria</taxon>
        <taxon>Heunggongvirae</taxon>
        <taxon>Uroviricota</taxon>
        <taxon>Caudoviricetes</taxon>
        <taxon>Pantevenvirales</taxon>
        <taxon>Kyanoviridae</taxon>
        <taxon>Gibbetvirus</taxon>
        <taxon>Gibbetvirus rsm4</taxon>
    </lineage>
</organism>